<dbReference type="Proteomes" id="UP001165064">
    <property type="component" value="Unassembled WGS sequence"/>
</dbReference>
<evidence type="ECO:0000313" key="2">
    <source>
        <dbReference type="Proteomes" id="UP001165064"/>
    </source>
</evidence>
<sequence>MIDIDNNEGETVTSSIQQQQIQLEQEKPVKRGRGRPPKKRLLNDSSTQHIPAKKQHYGPDVPAHQIKLISTNKKQRYEPFYQCSIKTSISENKEFHLPEDQDYLRPYDNIVSSIPNSDVTDKLTQETIDILVSEYKRIFYTEPDHVYIFSASQLLQLMYISQGSLSLLVNGRNVAYLKCCFGTAFVACPQVFSLYYDPTHNCFYIRPKKLRDHNHVFKCLHLEENPEQVISHEPTFKKKTYPKAIPESENSTNHSPKKQRESAHKNVEKLPQLKLKQMNKVAIPVTIPENPFFNFELQDDEQLIDTLSLMKSKTKPSNYTVHSSVRDAYMKMFFIKDQIYSFTPSQFGQMLDAVKRLFWITAPHEQNVFLICSMTRDENRESGKTTGPQS</sequence>
<comment type="caution">
    <text evidence="1">The sequence shown here is derived from an EMBL/GenBank/DDBJ whole genome shotgun (WGS) entry which is preliminary data.</text>
</comment>
<evidence type="ECO:0000313" key="1">
    <source>
        <dbReference type="EMBL" id="GME75023.1"/>
    </source>
</evidence>
<protein>
    <submittedName>
        <fullName evidence="1">Unnamed protein product</fullName>
    </submittedName>
</protein>
<dbReference type="EMBL" id="BSXS01001087">
    <property type="protein sequence ID" value="GME75023.1"/>
    <property type="molecule type" value="Genomic_DNA"/>
</dbReference>
<proteinExistence type="predicted"/>
<keyword evidence="2" id="KW-1185">Reference proteome</keyword>
<reference evidence="1" key="1">
    <citation type="submission" date="2023-04" db="EMBL/GenBank/DDBJ databases">
        <title>Ambrosiozyma monospora NBRC 10751.</title>
        <authorList>
            <person name="Ichikawa N."/>
            <person name="Sato H."/>
            <person name="Tonouchi N."/>
        </authorList>
    </citation>
    <scope>NUCLEOTIDE SEQUENCE</scope>
    <source>
        <strain evidence="1">NBRC 10751</strain>
    </source>
</reference>
<accession>A0ACB5SWF5</accession>
<name>A0ACB5SWF5_AMBMO</name>
<gene>
    <name evidence="1" type="ORF">Amon02_000199600</name>
</gene>
<organism evidence="1 2">
    <name type="scientific">Ambrosiozyma monospora</name>
    <name type="common">Yeast</name>
    <name type="synonym">Endomycopsis monosporus</name>
    <dbReference type="NCBI Taxonomy" id="43982"/>
    <lineage>
        <taxon>Eukaryota</taxon>
        <taxon>Fungi</taxon>
        <taxon>Dikarya</taxon>
        <taxon>Ascomycota</taxon>
        <taxon>Saccharomycotina</taxon>
        <taxon>Pichiomycetes</taxon>
        <taxon>Pichiales</taxon>
        <taxon>Pichiaceae</taxon>
        <taxon>Ambrosiozyma</taxon>
    </lineage>
</organism>